<dbReference type="EMBL" id="JAIWYP010000001">
    <property type="protein sequence ID" value="KAH3892042.1"/>
    <property type="molecule type" value="Genomic_DNA"/>
</dbReference>
<name>A0A9D4N955_DREPO</name>
<evidence type="ECO:0000313" key="3">
    <source>
        <dbReference type="Proteomes" id="UP000828390"/>
    </source>
</evidence>
<reference evidence="2" key="1">
    <citation type="journal article" date="2019" name="bioRxiv">
        <title>The Genome of the Zebra Mussel, Dreissena polymorpha: A Resource for Invasive Species Research.</title>
        <authorList>
            <person name="McCartney M.A."/>
            <person name="Auch B."/>
            <person name="Kono T."/>
            <person name="Mallez S."/>
            <person name="Zhang Y."/>
            <person name="Obille A."/>
            <person name="Becker A."/>
            <person name="Abrahante J.E."/>
            <person name="Garbe J."/>
            <person name="Badalamenti J.P."/>
            <person name="Herman A."/>
            <person name="Mangelson H."/>
            <person name="Liachko I."/>
            <person name="Sullivan S."/>
            <person name="Sone E.D."/>
            <person name="Koren S."/>
            <person name="Silverstein K.A.T."/>
            <person name="Beckman K.B."/>
            <person name="Gohl D.M."/>
        </authorList>
    </citation>
    <scope>NUCLEOTIDE SEQUENCE</scope>
    <source>
        <strain evidence="2">Duluth1</strain>
        <tissue evidence="2">Whole animal</tissue>
    </source>
</reference>
<proteinExistence type="predicted"/>
<accession>A0A9D4N955</accession>
<protein>
    <submittedName>
        <fullName evidence="2">Uncharacterized protein</fullName>
    </submittedName>
</protein>
<feature type="region of interest" description="Disordered" evidence="1">
    <location>
        <begin position="62"/>
        <end position="84"/>
    </location>
</feature>
<organism evidence="2 3">
    <name type="scientific">Dreissena polymorpha</name>
    <name type="common">Zebra mussel</name>
    <name type="synonym">Mytilus polymorpha</name>
    <dbReference type="NCBI Taxonomy" id="45954"/>
    <lineage>
        <taxon>Eukaryota</taxon>
        <taxon>Metazoa</taxon>
        <taxon>Spiralia</taxon>
        <taxon>Lophotrochozoa</taxon>
        <taxon>Mollusca</taxon>
        <taxon>Bivalvia</taxon>
        <taxon>Autobranchia</taxon>
        <taxon>Heteroconchia</taxon>
        <taxon>Euheterodonta</taxon>
        <taxon>Imparidentia</taxon>
        <taxon>Neoheterodontei</taxon>
        <taxon>Myida</taxon>
        <taxon>Dreissenoidea</taxon>
        <taxon>Dreissenidae</taxon>
        <taxon>Dreissena</taxon>
    </lineage>
</organism>
<dbReference type="AlphaFoldDB" id="A0A9D4N955"/>
<feature type="compositionally biased region" description="Low complexity" evidence="1">
    <location>
        <begin position="68"/>
        <end position="84"/>
    </location>
</feature>
<reference evidence="2" key="2">
    <citation type="submission" date="2020-11" db="EMBL/GenBank/DDBJ databases">
        <authorList>
            <person name="McCartney M.A."/>
            <person name="Auch B."/>
            <person name="Kono T."/>
            <person name="Mallez S."/>
            <person name="Becker A."/>
            <person name="Gohl D.M."/>
            <person name="Silverstein K.A.T."/>
            <person name="Koren S."/>
            <person name="Bechman K.B."/>
            <person name="Herman A."/>
            <person name="Abrahante J.E."/>
            <person name="Garbe J."/>
        </authorList>
    </citation>
    <scope>NUCLEOTIDE SEQUENCE</scope>
    <source>
        <strain evidence="2">Duluth1</strain>
        <tissue evidence="2">Whole animal</tissue>
    </source>
</reference>
<evidence type="ECO:0000313" key="2">
    <source>
        <dbReference type="EMBL" id="KAH3892042.1"/>
    </source>
</evidence>
<sequence>MNVLGYGPHIRQARRDAYKAFDRHTTALLRGLAICITTGSKAEGLASYYESDRDMMCVTDRQTDRVQSTSSTTHSDNSTVCQLW</sequence>
<keyword evidence="3" id="KW-1185">Reference proteome</keyword>
<evidence type="ECO:0000256" key="1">
    <source>
        <dbReference type="SAM" id="MobiDB-lite"/>
    </source>
</evidence>
<dbReference type="Proteomes" id="UP000828390">
    <property type="component" value="Unassembled WGS sequence"/>
</dbReference>
<gene>
    <name evidence="2" type="ORF">DPMN_016154</name>
</gene>
<comment type="caution">
    <text evidence="2">The sequence shown here is derived from an EMBL/GenBank/DDBJ whole genome shotgun (WGS) entry which is preliminary data.</text>
</comment>